<dbReference type="Gene3D" id="2.60.120.1440">
    <property type="match status" value="1"/>
</dbReference>
<dbReference type="Pfam" id="PF04773">
    <property type="entry name" value="FecR"/>
    <property type="match status" value="1"/>
</dbReference>
<gene>
    <name evidence="3" type="ORF">A1507_14885</name>
</gene>
<reference evidence="3 4" key="1">
    <citation type="submission" date="2016-03" db="EMBL/GenBank/DDBJ databases">
        <authorList>
            <person name="Ploux O."/>
        </authorList>
    </citation>
    <scope>NUCLEOTIDE SEQUENCE [LARGE SCALE GENOMIC DNA]</scope>
    <source>
        <strain evidence="3 4">R-45378</strain>
    </source>
</reference>
<evidence type="ECO:0000259" key="2">
    <source>
        <dbReference type="Pfam" id="PF16220"/>
    </source>
</evidence>
<accession>A0A177N980</accession>
<dbReference type="InterPro" id="IPR006860">
    <property type="entry name" value="FecR"/>
</dbReference>
<dbReference type="PANTHER" id="PTHR30273:SF2">
    <property type="entry name" value="PROTEIN FECR"/>
    <property type="match status" value="1"/>
</dbReference>
<dbReference type="OrthoDB" id="8641865at2"/>
<sequence>MKIAESVKAEARAWWVKLDGGSDDPEVLAEFERWLAADAAHREAYRRLQQLWSDLAEVESRLVPASADLPLQPRKPVQARIWRRARLPLGLAASLALYWLSPLSLGLRADFHTGFGEVRDIALSDGSSVHLNGNSALQVQFGNGQRRLTLLRGEALFEVSPDPARPFRVQAGDGLITALGTAFNVRLDGGRVVVGVTEHSVALELQRGGKPERAVLQEGQQAAFAAEQGIGPVQAVDKLAASAWRRGKLVFEDRPLGEVVAELNRYHRGLLLVGDSALAERRVSGVFATGQPLAVLAAIESSLHIRSTRLGDYLILLHR</sequence>
<dbReference type="Proteomes" id="UP000077857">
    <property type="component" value="Unassembled WGS sequence"/>
</dbReference>
<organism evidence="3 4">
    <name type="scientific">Methylomonas koyamae</name>
    <dbReference type="NCBI Taxonomy" id="702114"/>
    <lineage>
        <taxon>Bacteria</taxon>
        <taxon>Pseudomonadati</taxon>
        <taxon>Pseudomonadota</taxon>
        <taxon>Gammaproteobacteria</taxon>
        <taxon>Methylococcales</taxon>
        <taxon>Methylococcaceae</taxon>
        <taxon>Methylomonas</taxon>
    </lineage>
</organism>
<evidence type="ECO:0000313" key="4">
    <source>
        <dbReference type="Proteomes" id="UP000077857"/>
    </source>
</evidence>
<feature type="domain" description="FecR protein" evidence="1">
    <location>
        <begin position="111"/>
        <end position="201"/>
    </location>
</feature>
<dbReference type="InterPro" id="IPR012373">
    <property type="entry name" value="Ferrdict_sens_TM"/>
</dbReference>
<evidence type="ECO:0000259" key="1">
    <source>
        <dbReference type="Pfam" id="PF04773"/>
    </source>
</evidence>
<dbReference type="AlphaFoldDB" id="A0A177N980"/>
<dbReference type="GO" id="GO:0016989">
    <property type="term" value="F:sigma factor antagonist activity"/>
    <property type="evidence" value="ECO:0007669"/>
    <property type="project" value="TreeGrafter"/>
</dbReference>
<name>A0A177N980_9GAMM</name>
<dbReference type="Gene3D" id="3.55.50.30">
    <property type="match status" value="1"/>
</dbReference>
<dbReference type="PIRSF" id="PIRSF018266">
    <property type="entry name" value="FecR"/>
    <property type="match status" value="1"/>
</dbReference>
<dbReference type="RefSeq" id="WP_064041044.1">
    <property type="nucleotide sequence ID" value="NZ_LUUJ01000087.1"/>
</dbReference>
<dbReference type="EMBL" id="LUUJ01000087">
    <property type="protein sequence ID" value="OAI14578.1"/>
    <property type="molecule type" value="Genomic_DNA"/>
</dbReference>
<evidence type="ECO:0000313" key="3">
    <source>
        <dbReference type="EMBL" id="OAI14578.1"/>
    </source>
</evidence>
<dbReference type="InterPro" id="IPR032623">
    <property type="entry name" value="FecR_N"/>
</dbReference>
<feature type="domain" description="FecR N-terminal" evidence="2">
    <location>
        <begin position="10"/>
        <end position="51"/>
    </location>
</feature>
<dbReference type="PANTHER" id="PTHR30273">
    <property type="entry name" value="PERIPLASMIC SIGNAL SENSOR AND SIGMA FACTOR ACTIVATOR FECR-RELATED"/>
    <property type="match status" value="1"/>
</dbReference>
<dbReference type="Pfam" id="PF16220">
    <property type="entry name" value="DUF4880"/>
    <property type="match status" value="1"/>
</dbReference>
<comment type="caution">
    <text evidence="3">The sequence shown here is derived from an EMBL/GenBank/DDBJ whole genome shotgun (WGS) entry which is preliminary data.</text>
</comment>
<protein>
    <submittedName>
        <fullName evidence="3">Iron dicitrate transport regulator FecR</fullName>
    </submittedName>
</protein>
<proteinExistence type="predicted"/>